<proteinExistence type="predicted"/>
<feature type="chain" id="PRO_5047520222" evidence="1">
    <location>
        <begin position="19"/>
        <end position="258"/>
    </location>
</feature>
<evidence type="ECO:0000313" key="2">
    <source>
        <dbReference type="EMBL" id="KAH6591100.1"/>
    </source>
</evidence>
<evidence type="ECO:0000256" key="1">
    <source>
        <dbReference type="SAM" id="SignalP"/>
    </source>
</evidence>
<gene>
    <name evidence="2" type="ORF">BASA50_009101</name>
</gene>
<keyword evidence="1" id="KW-0732">Signal</keyword>
<comment type="caution">
    <text evidence="2">The sequence shown here is derived from an EMBL/GenBank/DDBJ whole genome shotgun (WGS) entry which is preliminary data.</text>
</comment>
<dbReference type="Proteomes" id="UP001648503">
    <property type="component" value="Unassembled WGS sequence"/>
</dbReference>
<sequence length="258" mass="29598">MKLISFAAISLLAITVGAHLPQDATTQDLQSLQGATAQDPLPSCQDRIQETLDKLTELYWTKETSALKISSLDIMREKELGLRLEMERLKDALKEENMDDLKRFELGRQYDATATDWERFGNALKAKQKKLNRVAEERDTVKIKLITLKEHCEKLEKYNIENQDQIVLVPGFYSKKILVDQSKEVCQHSKELSSGNKHLGYGIREVGTAIDRLRISEEDGLIKLYNALSSYSQKLITRVEFSKKQCSYTKKLQKDPSW</sequence>
<feature type="signal peptide" evidence="1">
    <location>
        <begin position="1"/>
        <end position="18"/>
    </location>
</feature>
<keyword evidence="3" id="KW-1185">Reference proteome</keyword>
<dbReference type="EMBL" id="JAFCIX010000418">
    <property type="protein sequence ID" value="KAH6591100.1"/>
    <property type="molecule type" value="Genomic_DNA"/>
</dbReference>
<evidence type="ECO:0000313" key="3">
    <source>
        <dbReference type="Proteomes" id="UP001648503"/>
    </source>
</evidence>
<accession>A0ABQ8F2U9</accession>
<name>A0ABQ8F2U9_9FUNG</name>
<protein>
    <submittedName>
        <fullName evidence="2">Uncharacterized protein</fullName>
    </submittedName>
</protein>
<reference evidence="2 3" key="1">
    <citation type="submission" date="2021-02" db="EMBL/GenBank/DDBJ databases">
        <title>Variation within the Batrachochytrium salamandrivorans European outbreak.</title>
        <authorList>
            <person name="Kelly M."/>
            <person name="Pasmans F."/>
            <person name="Shea T.P."/>
            <person name="Munoz J.F."/>
            <person name="Carranza S."/>
            <person name="Cuomo C.A."/>
            <person name="Martel A."/>
        </authorList>
    </citation>
    <scope>NUCLEOTIDE SEQUENCE [LARGE SCALE GENOMIC DNA]</scope>
    <source>
        <strain evidence="2 3">AMFP18/2</strain>
    </source>
</reference>
<organism evidence="2 3">
    <name type="scientific">Batrachochytrium salamandrivorans</name>
    <dbReference type="NCBI Taxonomy" id="1357716"/>
    <lineage>
        <taxon>Eukaryota</taxon>
        <taxon>Fungi</taxon>
        <taxon>Fungi incertae sedis</taxon>
        <taxon>Chytridiomycota</taxon>
        <taxon>Chytridiomycota incertae sedis</taxon>
        <taxon>Chytridiomycetes</taxon>
        <taxon>Rhizophydiales</taxon>
        <taxon>Rhizophydiales incertae sedis</taxon>
        <taxon>Batrachochytrium</taxon>
    </lineage>
</organism>